<feature type="domain" description="SP-RING-type" evidence="6">
    <location>
        <begin position="724"/>
        <end position="810"/>
    </location>
</feature>
<keyword evidence="2 4" id="KW-0863">Zinc-finger</keyword>
<keyword evidence="8" id="KW-1185">Reference proteome</keyword>
<feature type="compositionally biased region" description="Low complexity" evidence="5">
    <location>
        <begin position="883"/>
        <end position="896"/>
    </location>
</feature>
<accession>A0ABQ8MBP4</accession>
<feature type="compositionally biased region" description="Gly residues" evidence="5">
    <location>
        <begin position="386"/>
        <end position="396"/>
    </location>
</feature>
<dbReference type="PANTHER" id="PTHR10782:SF38">
    <property type="entry name" value="ZINC FINGER MIZ DOMAIN-CONTAINING PROTEIN 2"/>
    <property type="match status" value="1"/>
</dbReference>
<dbReference type="Pfam" id="PF02891">
    <property type="entry name" value="zf-MIZ"/>
    <property type="match status" value="1"/>
</dbReference>
<dbReference type="InterPro" id="IPR004181">
    <property type="entry name" value="Znf_MIZ"/>
</dbReference>
<dbReference type="Proteomes" id="UP000830375">
    <property type="component" value="Unassembled WGS sequence"/>
</dbReference>
<dbReference type="InterPro" id="IPR013083">
    <property type="entry name" value="Znf_RING/FYVE/PHD"/>
</dbReference>
<evidence type="ECO:0000256" key="5">
    <source>
        <dbReference type="SAM" id="MobiDB-lite"/>
    </source>
</evidence>
<evidence type="ECO:0000313" key="7">
    <source>
        <dbReference type="EMBL" id="KAI2660263.1"/>
    </source>
</evidence>
<comment type="caution">
    <text evidence="7">The sequence shown here is derived from an EMBL/GenBank/DDBJ whole genome shotgun (WGS) entry which is preliminary data.</text>
</comment>
<evidence type="ECO:0000259" key="6">
    <source>
        <dbReference type="PROSITE" id="PS51044"/>
    </source>
</evidence>
<dbReference type="PANTHER" id="PTHR10782">
    <property type="entry name" value="ZINC FINGER MIZ DOMAIN-CONTAINING PROTEIN"/>
    <property type="match status" value="1"/>
</dbReference>
<dbReference type="EMBL" id="JACTAM010000010">
    <property type="protein sequence ID" value="KAI2660263.1"/>
    <property type="molecule type" value="Genomic_DNA"/>
</dbReference>
<keyword evidence="3" id="KW-0862">Zinc</keyword>
<keyword evidence="1" id="KW-0479">Metal-binding</keyword>
<evidence type="ECO:0000256" key="2">
    <source>
        <dbReference type="ARBA" id="ARBA00022771"/>
    </source>
</evidence>
<sequence length="972" mass="104878">MEYNVDLAVDNARRISENDASYPYDPVPWQQGPNQPAGSLSVVTTVWGVTNPSPSQVFGAPMGPGGNSAGGHMMPGNSPGMNSPQFMSQQGYPEPNKGFMQQGMYGRPSGGYPAGPGYGGSRRTSPQWGDVCAVMSHPCADSQKHTRTLASPKINLHRNKSCESLTRSSQRPPWLARPTPCCHDNVNNQLRLRHVLQIPRVTYPNNGGGSLGMPPHGVRPPTDFTQAAAAAAVAAAAATATATATATVAAIQEKQNQELNYGPLPFPFHGQGLTAISHGNRHVSSHCYPTLVLMGVDLCVVFALQMGGASSYNTQFLSHSGPRGPPGMAPSGMVGSRPPSMGPMYPQQGQRLPQHPVYPGGQQGPPRHQQGLKRPYNSDGFPGQQYGPGMGAGGPYPGQPMQYHGPGPQRSAPSPSYPTHRMPLQQPNMGQYPAGPGNPNQYYKADQFNGQGNSHNSLSSGVTGAGYSTFNQAAVNGVGVLSRMRVCVCVCVVKRESPGRAMPGYPSSPLPGNPTPPMTPGTSMTPYMSPGQDGKSPFLHDVKPNINSLQPPTGNPSDDLRLTFPVRDGVVLEPFRLEHNLAVSNHVFQLRDSVYKTLMMRPDLELQFKCYHHEDRQMNTNWPASVQVSVNATPLTIERGDNKTSHKPLYLKHVCQPGRNTIQITVTACCCSHLFVLQLVHRPSVRSVLQGLMKKRLLPAEHCVTKIKRNFSSGTIPGTPGLNGEDGVEQTAIKVSLKCPITFRRIQLPARGHDCRHIQCFDLESYLQLNCERGTWRCPVCNKTALLEGLEVDQYMLGILIYIQNSDYEEITIDPVCSWKPVPVKPDLHIKEDPDGPALKRCRTLSPSHMILPSVMEMIAALGPASSPYQSMPQGGSSSTPDYPSQGGSGYSSQPGFSDFPNAPGTPTLGEFASGPPPLSYQSDLPSGLLTPEKPVGHPMSGQLLLFPPQLTRSKRSTKRVTKLLCGVFQLH</sequence>
<reference evidence="7 8" key="1">
    <citation type="submission" date="2022-01" db="EMBL/GenBank/DDBJ databases">
        <title>A high-quality chromosome-level genome assembly of rohu carp, Labeo rohita.</title>
        <authorList>
            <person name="Arick M.A. II"/>
            <person name="Hsu C.-Y."/>
            <person name="Magbanua Z."/>
            <person name="Pechanova O."/>
            <person name="Grover C."/>
            <person name="Miller E."/>
            <person name="Thrash A."/>
            <person name="Ezzel L."/>
            <person name="Alam S."/>
            <person name="Benzie J."/>
            <person name="Hamilton M."/>
            <person name="Karsi A."/>
            <person name="Lawrence M.L."/>
            <person name="Peterson D.G."/>
        </authorList>
    </citation>
    <scope>NUCLEOTIDE SEQUENCE [LARGE SCALE GENOMIC DNA]</scope>
    <source>
        <strain evidence="8">BAU-BD-2019</strain>
        <tissue evidence="7">Blood</tissue>
    </source>
</reference>
<dbReference type="InterPro" id="IPR057847">
    <property type="entry name" value="ZMIZ1/ZMIZ2_GBD-like"/>
</dbReference>
<organism evidence="7 8">
    <name type="scientific">Labeo rohita</name>
    <name type="common">Indian major carp</name>
    <name type="synonym">Cyprinus rohita</name>
    <dbReference type="NCBI Taxonomy" id="84645"/>
    <lineage>
        <taxon>Eukaryota</taxon>
        <taxon>Metazoa</taxon>
        <taxon>Chordata</taxon>
        <taxon>Craniata</taxon>
        <taxon>Vertebrata</taxon>
        <taxon>Euteleostomi</taxon>
        <taxon>Actinopterygii</taxon>
        <taxon>Neopterygii</taxon>
        <taxon>Teleostei</taxon>
        <taxon>Ostariophysi</taxon>
        <taxon>Cypriniformes</taxon>
        <taxon>Cyprinidae</taxon>
        <taxon>Labeoninae</taxon>
        <taxon>Labeonini</taxon>
        <taxon>Labeo</taxon>
    </lineage>
</organism>
<gene>
    <name evidence="7" type="ORF">H4Q32_025996</name>
</gene>
<protein>
    <submittedName>
        <fullName evidence="7">Zinc finger MIZ domain-containing protein 2</fullName>
    </submittedName>
</protein>
<feature type="region of interest" description="Disordered" evidence="5">
    <location>
        <begin position="317"/>
        <end position="457"/>
    </location>
</feature>
<evidence type="ECO:0000313" key="8">
    <source>
        <dbReference type="Proteomes" id="UP000830375"/>
    </source>
</evidence>
<proteinExistence type="predicted"/>
<feature type="compositionally biased region" description="Low complexity" evidence="5">
    <location>
        <begin position="399"/>
        <end position="409"/>
    </location>
</feature>
<feature type="region of interest" description="Disordered" evidence="5">
    <location>
        <begin position="866"/>
        <end position="941"/>
    </location>
</feature>
<dbReference type="Pfam" id="PF25527">
    <property type="entry name" value="GBD-like_ZMIZ1_ZMIZ2"/>
    <property type="match status" value="1"/>
</dbReference>
<dbReference type="Gene3D" id="3.30.40.10">
    <property type="entry name" value="Zinc/RING finger domain, C3HC4 (zinc finger)"/>
    <property type="match status" value="1"/>
</dbReference>
<feature type="compositionally biased region" description="Polar residues" evidence="5">
    <location>
        <begin position="448"/>
        <end position="457"/>
    </location>
</feature>
<evidence type="ECO:0000256" key="3">
    <source>
        <dbReference type="ARBA" id="ARBA00022833"/>
    </source>
</evidence>
<evidence type="ECO:0000256" key="4">
    <source>
        <dbReference type="PROSITE-ProRule" id="PRU00452"/>
    </source>
</evidence>
<dbReference type="PROSITE" id="PS51044">
    <property type="entry name" value="ZF_SP_RING"/>
    <property type="match status" value="1"/>
</dbReference>
<name>A0ABQ8MBP4_LABRO</name>
<feature type="compositionally biased region" description="Polar residues" evidence="5">
    <location>
        <begin position="867"/>
        <end position="882"/>
    </location>
</feature>
<evidence type="ECO:0000256" key="1">
    <source>
        <dbReference type="ARBA" id="ARBA00022723"/>
    </source>
</evidence>